<name>A0A7S1FRF2_9STRA</name>
<organism evidence="2">
    <name type="scientific">Corethron hystrix</name>
    <dbReference type="NCBI Taxonomy" id="216773"/>
    <lineage>
        <taxon>Eukaryota</taxon>
        <taxon>Sar</taxon>
        <taxon>Stramenopiles</taxon>
        <taxon>Ochrophyta</taxon>
        <taxon>Bacillariophyta</taxon>
        <taxon>Coscinodiscophyceae</taxon>
        <taxon>Corethrophycidae</taxon>
        <taxon>Corethrales</taxon>
        <taxon>Corethraceae</taxon>
        <taxon>Corethron</taxon>
    </lineage>
</organism>
<dbReference type="InterPro" id="IPR003121">
    <property type="entry name" value="SWIB_MDM2_domain"/>
</dbReference>
<proteinExistence type="predicted"/>
<protein>
    <recommendedName>
        <fullName evidence="1">DM2 domain-containing protein</fullName>
    </recommendedName>
</protein>
<dbReference type="Gene3D" id="1.10.245.10">
    <property type="entry name" value="SWIB/MDM2 domain"/>
    <property type="match status" value="1"/>
</dbReference>
<dbReference type="SUPFAM" id="SSF47592">
    <property type="entry name" value="SWIB/MDM2 domain"/>
    <property type="match status" value="1"/>
</dbReference>
<reference evidence="2" key="1">
    <citation type="submission" date="2021-01" db="EMBL/GenBank/DDBJ databases">
        <authorList>
            <person name="Corre E."/>
            <person name="Pelletier E."/>
            <person name="Niang G."/>
            <person name="Scheremetjew M."/>
            <person name="Finn R."/>
            <person name="Kale V."/>
            <person name="Holt S."/>
            <person name="Cochrane G."/>
            <person name="Meng A."/>
            <person name="Brown T."/>
            <person name="Cohen L."/>
        </authorList>
    </citation>
    <scope>NUCLEOTIDE SEQUENCE</scope>
    <source>
        <strain evidence="2">308</strain>
    </source>
</reference>
<dbReference type="CDD" id="cd10567">
    <property type="entry name" value="SWIB-MDM2_like"/>
    <property type="match status" value="1"/>
</dbReference>
<gene>
    <name evidence="2" type="ORF">CHYS00102_LOCUS10400</name>
</gene>
<dbReference type="InterPro" id="IPR036885">
    <property type="entry name" value="SWIB_MDM2_dom_sf"/>
</dbReference>
<dbReference type="InterPro" id="IPR019835">
    <property type="entry name" value="SWIB_domain"/>
</dbReference>
<dbReference type="PANTHER" id="PTHR13844">
    <property type="entry name" value="SWI/SNF-RELATED MATRIX-ASSOCIATED ACTIN-DEPENDENT REGULATOR OF CHROMATIN SUBFAMILY D"/>
    <property type="match status" value="1"/>
</dbReference>
<dbReference type="AlphaFoldDB" id="A0A7S1FRF2"/>
<sequence length="106" mass="12331">MPGFSKAYRVSSSLSSLIRKTREYNSECIMSRQEVTKKIWEYIKINKLQKPGDGRIILCDEKMREVFFPPPIGLSDVNKHIEGHVDGKEIHMLKLQKYLTPHLCEP</sequence>
<dbReference type="PROSITE" id="PS51925">
    <property type="entry name" value="SWIB_MDM2"/>
    <property type="match status" value="1"/>
</dbReference>
<feature type="domain" description="DM2" evidence="1">
    <location>
        <begin position="3"/>
        <end position="105"/>
    </location>
</feature>
<evidence type="ECO:0000259" key="1">
    <source>
        <dbReference type="PROSITE" id="PS51925"/>
    </source>
</evidence>
<accession>A0A7S1FRF2</accession>
<dbReference type="Pfam" id="PF02201">
    <property type="entry name" value="SWIB"/>
    <property type="match status" value="1"/>
</dbReference>
<dbReference type="EMBL" id="HBFR01014241">
    <property type="protein sequence ID" value="CAD8883205.1"/>
    <property type="molecule type" value="Transcribed_RNA"/>
</dbReference>
<dbReference type="SMART" id="SM00151">
    <property type="entry name" value="SWIB"/>
    <property type="match status" value="1"/>
</dbReference>
<evidence type="ECO:0000313" key="2">
    <source>
        <dbReference type="EMBL" id="CAD8883205.1"/>
    </source>
</evidence>